<dbReference type="Gene3D" id="1.10.1470.10">
    <property type="entry name" value="YjbJ"/>
    <property type="match status" value="1"/>
</dbReference>
<evidence type="ECO:0000259" key="3">
    <source>
        <dbReference type="Pfam" id="PF05532"/>
    </source>
</evidence>
<sequence length="57" mass="6307">MGIGEKAKNLGEIAEGKAKEVMGKVFGDTQTERKGKAEQLKGKMKHAMEKGRHPFKH</sequence>
<feature type="domain" description="CsbD-like" evidence="3">
    <location>
        <begin position="5"/>
        <end position="56"/>
    </location>
</feature>
<dbReference type="InterPro" id="IPR036629">
    <property type="entry name" value="YjbJ_sf"/>
</dbReference>
<protein>
    <submittedName>
        <fullName evidence="4">CsbD family protein</fullName>
    </submittedName>
</protein>
<dbReference type="SUPFAM" id="SSF69047">
    <property type="entry name" value="Hypothetical protein YjbJ"/>
    <property type="match status" value="1"/>
</dbReference>
<reference evidence="4 5" key="1">
    <citation type="submission" date="2024-03" db="EMBL/GenBank/DDBJ databases">
        <title>The complete genome of Streptomyces sirii sp.nov.</title>
        <authorList>
            <person name="Zakalyukina Y.V."/>
            <person name="Belik A.R."/>
            <person name="Biryukov M.V."/>
            <person name="Baturina O.A."/>
            <person name="Kabilov M.R."/>
        </authorList>
    </citation>
    <scope>NUCLEOTIDE SEQUENCE [LARGE SCALE GENOMIC DNA]</scope>
    <source>
        <strain evidence="4 5">BP-8</strain>
    </source>
</reference>
<feature type="region of interest" description="Disordered" evidence="2">
    <location>
        <begin position="27"/>
        <end position="57"/>
    </location>
</feature>
<dbReference type="Proteomes" id="UP001626628">
    <property type="component" value="Chromosome"/>
</dbReference>
<dbReference type="InterPro" id="IPR008462">
    <property type="entry name" value="CsbD"/>
</dbReference>
<organism evidence="4 5">
    <name type="scientific">Streptomyces sirii</name>
    <dbReference type="NCBI Taxonomy" id="3127701"/>
    <lineage>
        <taxon>Bacteria</taxon>
        <taxon>Bacillati</taxon>
        <taxon>Actinomycetota</taxon>
        <taxon>Actinomycetes</taxon>
        <taxon>Kitasatosporales</taxon>
        <taxon>Streptomycetaceae</taxon>
        <taxon>Streptomyces</taxon>
    </lineage>
</organism>
<dbReference type="Pfam" id="PF05532">
    <property type="entry name" value="CsbD"/>
    <property type="match status" value="1"/>
</dbReference>
<evidence type="ECO:0000313" key="4">
    <source>
        <dbReference type="EMBL" id="WXK75107.1"/>
    </source>
</evidence>
<name>A0ABZ2QND6_9ACTN</name>
<proteinExistence type="inferred from homology"/>
<accession>A0ABZ2QND6</accession>
<dbReference type="RefSeq" id="WP_407285268.1">
    <property type="nucleotide sequence ID" value="NZ_CP147982.1"/>
</dbReference>
<evidence type="ECO:0000256" key="1">
    <source>
        <dbReference type="ARBA" id="ARBA00009129"/>
    </source>
</evidence>
<keyword evidence="5" id="KW-1185">Reference proteome</keyword>
<feature type="compositionally biased region" description="Basic and acidic residues" evidence="2">
    <location>
        <begin position="30"/>
        <end position="57"/>
    </location>
</feature>
<dbReference type="EMBL" id="CP147982">
    <property type="protein sequence ID" value="WXK75107.1"/>
    <property type="molecule type" value="Genomic_DNA"/>
</dbReference>
<comment type="similarity">
    <text evidence="1">Belongs to the UPF0337 (CsbD) family.</text>
</comment>
<evidence type="ECO:0000256" key="2">
    <source>
        <dbReference type="SAM" id="MobiDB-lite"/>
    </source>
</evidence>
<gene>
    <name evidence="4" type="ORF">WAB15_03490</name>
</gene>
<evidence type="ECO:0000313" key="5">
    <source>
        <dbReference type="Proteomes" id="UP001626628"/>
    </source>
</evidence>